<feature type="domain" description="Transglutaminase-like" evidence="3">
    <location>
        <begin position="662"/>
        <end position="735"/>
    </location>
</feature>
<dbReference type="PANTHER" id="PTHR42736:SF1">
    <property type="entry name" value="PROTEIN-GLUTAMINE GAMMA-GLUTAMYLTRANSFERASE"/>
    <property type="match status" value="1"/>
</dbReference>
<dbReference type="InterPro" id="IPR025403">
    <property type="entry name" value="TgpA-like_C"/>
</dbReference>
<name>A0ABY1Q9I2_9BACT</name>
<dbReference type="Proteomes" id="UP001158067">
    <property type="component" value="Unassembled WGS sequence"/>
</dbReference>
<keyword evidence="5" id="KW-1185">Reference proteome</keyword>
<evidence type="ECO:0000256" key="2">
    <source>
        <dbReference type="SAM" id="Phobius"/>
    </source>
</evidence>
<feature type="transmembrane region" description="Helical" evidence="2">
    <location>
        <begin position="206"/>
        <end position="222"/>
    </location>
</feature>
<dbReference type="EMBL" id="FXUG01000008">
    <property type="protein sequence ID" value="SMP64320.1"/>
    <property type="molecule type" value="Genomic_DNA"/>
</dbReference>
<keyword evidence="2" id="KW-1133">Transmembrane helix</keyword>
<feature type="region of interest" description="Disordered" evidence="1">
    <location>
        <begin position="61"/>
        <end position="96"/>
    </location>
</feature>
<dbReference type="Gene3D" id="3.10.620.30">
    <property type="match status" value="1"/>
</dbReference>
<keyword evidence="2" id="KW-0812">Transmembrane</keyword>
<evidence type="ECO:0000256" key="1">
    <source>
        <dbReference type="SAM" id="MobiDB-lite"/>
    </source>
</evidence>
<comment type="caution">
    <text evidence="4">The sequence shown here is derived from an EMBL/GenBank/DDBJ whole genome shotgun (WGS) entry which is preliminary data.</text>
</comment>
<feature type="compositionally biased region" description="Polar residues" evidence="1">
    <location>
        <begin position="166"/>
        <end position="201"/>
    </location>
</feature>
<organism evidence="4 5">
    <name type="scientific">Neorhodopirellula lusitana</name>
    <dbReference type="NCBI Taxonomy" id="445327"/>
    <lineage>
        <taxon>Bacteria</taxon>
        <taxon>Pseudomonadati</taxon>
        <taxon>Planctomycetota</taxon>
        <taxon>Planctomycetia</taxon>
        <taxon>Pirellulales</taxon>
        <taxon>Pirellulaceae</taxon>
        <taxon>Neorhodopirellula</taxon>
    </lineage>
</organism>
<keyword evidence="2" id="KW-0472">Membrane</keyword>
<gene>
    <name evidence="4" type="ORF">SAMN06265222_108206</name>
</gene>
<feature type="transmembrane region" description="Helical" evidence="2">
    <location>
        <begin position="37"/>
        <end position="56"/>
    </location>
</feature>
<evidence type="ECO:0000313" key="5">
    <source>
        <dbReference type="Proteomes" id="UP001158067"/>
    </source>
</evidence>
<proteinExistence type="predicted"/>
<feature type="transmembrane region" description="Helical" evidence="2">
    <location>
        <begin position="96"/>
        <end position="116"/>
    </location>
</feature>
<protein>
    <submittedName>
        <fullName evidence="4">Transglutaminase-like superfamily protein</fullName>
    </submittedName>
</protein>
<dbReference type="InterPro" id="IPR052901">
    <property type="entry name" value="Bact_TGase-like"/>
</dbReference>
<dbReference type="Pfam" id="PF13559">
    <property type="entry name" value="DUF4129"/>
    <property type="match status" value="1"/>
</dbReference>
<feature type="region of interest" description="Disordered" evidence="1">
    <location>
        <begin position="146"/>
        <end position="201"/>
    </location>
</feature>
<feature type="transmembrane region" description="Helical" evidence="2">
    <location>
        <begin position="265"/>
        <end position="284"/>
    </location>
</feature>
<dbReference type="InterPro" id="IPR002931">
    <property type="entry name" value="Transglutaminase-like"/>
</dbReference>
<feature type="region of interest" description="Disordered" evidence="1">
    <location>
        <begin position="359"/>
        <end position="399"/>
    </location>
</feature>
<dbReference type="RefSeq" id="WP_283433571.1">
    <property type="nucleotide sequence ID" value="NZ_FXUG01000008.1"/>
</dbReference>
<accession>A0ABY1Q9I2</accession>
<feature type="compositionally biased region" description="Polar residues" evidence="1">
    <location>
        <begin position="65"/>
        <end position="76"/>
    </location>
</feature>
<dbReference type="Pfam" id="PF01841">
    <property type="entry name" value="Transglut_core"/>
    <property type="match status" value="1"/>
</dbReference>
<feature type="transmembrane region" description="Helical" evidence="2">
    <location>
        <begin position="12"/>
        <end position="31"/>
    </location>
</feature>
<evidence type="ECO:0000313" key="4">
    <source>
        <dbReference type="EMBL" id="SMP64320.1"/>
    </source>
</evidence>
<reference evidence="4 5" key="1">
    <citation type="submission" date="2017-05" db="EMBL/GenBank/DDBJ databases">
        <authorList>
            <person name="Varghese N."/>
            <person name="Submissions S."/>
        </authorList>
    </citation>
    <scope>NUCLEOTIDE SEQUENCE [LARGE SCALE GENOMIC DNA]</scope>
    <source>
        <strain evidence="4 5">DSM 25457</strain>
    </source>
</reference>
<dbReference type="InterPro" id="IPR038765">
    <property type="entry name" value="Papain-like_cys_pep_sf"/>
</dbReference>
<feature type="compositionally biased region" description="Basic and acidic residues" evidence="1">
    <location>
        <begin position="363"/>
        <end position="388"/>
    </location>
</feature>
<sequence length="885" mass="97833">MIAASLNRRTVETVLLAIVSMVTVGLLRYSVEPRPLFLSEMIVIAILVALNLLIAARSNKMPSKPSATNPAEPSESTHADPLAEPTSPTPPTKRPFNWAIGTATALTLTPLAFAILARFFDAPMAFEITALTTFGTVSLALATTRPHDPANQLDSASHPAPVSHPNPASQQDSTSQPHTASQPHTVSQNAQPAQQIQTRNQTRHQAMSLVVSGFLTLFATAISDDRQAVWLSIAWMTICVWHLTSNHWERLELCAVENVHRSMSVRSMSVIAALCLCIMGTLFARDRFSESRHLPWSFMPTSGGTTWTDEGARSGVGNGDAAVAAEDHAESFGAVDSDIFLESTQSTLFDMFSDSIGQPKLKNKSERRQGMAPDKVIEAHQRTAKSEKGGSSFSTDRKPPAVHRELTDAAENAVVQWSGATGIRLAMNRYDHFDGLDWSSRTHHRNEKLTRRDHGGEAWFVDPLAMRDPTLASPTLASHRGVPKPDRAALDVSALKIVRLDSTRLPTPMLTSGLHIKDIDRQDFFGIEDDGCYFMPGREKVPPLTVVHLASARIMEDELWERLTTNAPKPINASQADPQPATQPETQLDKQLEAQLDSPLDSPLDSQLTPQLQASLQTLAARWTTGCTHPYEKLQAIVSHLREEFVFDRTFESTSGDPISDFLESRRGGDHLFATTAALMARQIGLKSRLATGFYVRPTAMDVAAKHSNVLPTDCHVWPEISLAPGRWFEIEPTPGYQPPVYTPSTWLVVKRFAIAHWPHACIIVLVAGLMWATRLVWLEWLLATLYPLGSLVWPRGRLTLAMRVLQTRAKLAGCPRQPGRPQRDWLLALTQHSQNRPLVQRFCNAADRVTFGNQPPNTDDLTVTKELLMHLKIKTFRQLSTEAT</sequence>
<evidence type="ECO:0000259" key="3">
    <source>
        <dbReference type="SMART" id="SM00460"/>
    </source>
</evidence>
<feature type="transmembrane region" description="Helical" evidence="2">
    <location>
        <begin position="228"/>
        <end position="244"/>
    </location>
</feature>
<dbReference type="SUPFAM" id="SSF54001">
    <property type="entry name" value="Cysteine proteinases"/>
    <property type="match status" value="1"/>
</dbReference>
<dbReference type="SMART" id="SM00460">
    <property type="entry name" value="TGc"/>
    <property type="match status" value="1"/>
</dbReference>
<dbReference type="PANTHER" id="PTHR42736">
    <property type="entry name" value="PROTEIN-GLUTAMINE GAMMA-GLUTAMYLTRANSFERASE"/>
    <property type="match status" value="1"/>
</dbReference>